<organism evidence="3 6">
    <name type="scientific">Rotaria magnacalcarata</name>
    <dbReference type="NCBI Taxonomy" id="392030"/>
    <lineage>
        <taxon>Eukaryota</taxon>
        <taxon>Metazoa</taxon>
        <taxon>Spiralia</taxon>
        <taxon>Gnathifera</taxon>
        <taxon>Rotifera</taxon>
        <taxon>Eurotatoria</taxon>
        <taxon>Bdelloidea</taxon>
        <taxon>Philodinida</taxon>
        <taxon>Philodinidae</taxon>
        <taxon>Rotaria</taxon>
    </lineage>
</organism>
<sequence length="168" mass="19683">MRLMVPDPQIHILPVTTDCKLFKYHNLKPDINENYYKPHVSDGYQWTVVYFPTVLHPKSKDKEDVRILIEGCKQADKLCQTEPLKRKLRSLAQKMNENESTEDEDQFWESFVRKYALDFRHAISTRKIGIEKYLMTVVTPDIRAKGVRGLRVVDASIMPTLVFQQSIK</sequence>
<proteinExistence type="inferred from homology"/>
<dbReference type="PANTHER" id="PTHR11552:SF147">
    <property type="entry name" value="CHOLINE DEHYDROGENASE, MITOCHONDRIAL"/>
    <property type="match status" value="1"/>
</dbReference>
<dbReference type="Pfam" id="PF05199">
    <property type="entry name" value="GMC_oxred_C"/>
    <property type="match status" value="1"/>
</dbReference>
<gene>
    <name evidence="5" type="ORF">BYL167_LOCUS60005</name>
    <name evidence="3" type="ORF">CJN711_LOCUS7108</name>
    <name evidence="4" type="ORF">MBJ925_LOCUS27599</name>
</gene>
<evidence type="ECO:0000313" key="3">
    <source>
        <dbReference type="EMBL" id="CAF1100051.1"/>
    </source>
</evidence>
<evidence type="ECO:0000313" key="6">
    <source>
        <dbReference type="Proteomes" id="UP000663855"/>
    </source>
</evidence>
<reference evidence="3" key="1">
    <citation type="submission" date="2021-02" db="EMBL/GenBank/DDBJ databases">
        <authorList>
            <person name="Nowell W R."/>
        </authorList>
    </citation>
    <scope>NUCLEOTIDE SEQUENCE</scope>
</reference>
<evidence type="ECO:0000256" key="1">
    <source>
        <dbReference type="ARBA" id="ARBA00010790"/>
    </source>
</evidence>
<dbReference type="InterPro" id="IPR007867">
    <property type="entry name" value="GMC_OxRtase_C"/>
</dbReference>
<dbReference type="Gene3D" id="3.30.560.10">
    <property type="entry name" value="Glucose Oxidase, domain 3"/>
    <property type="match status" value="1"/>
</dbReference>
<dbReference type="EMBL" id="CAJNOV010002338">
    <property type="protein sequence ID" value="CAF1100051.1"/>
    <property type="molecule type" value="Genomic_DNA"/>
</dbReference>
<dbReference type="PANTHER" id="PTHR11552">
    <property type="entry name" value="GLUCOSE-METHANOL-CHOLINE GMC OXIDOREDUCTASE"/>
    <property type="match status" value="1"/>
</dbReference>
<dbReference type="SUPFAM" id="SSF51905">
    <property type="entry name" value="FAD/NAD(P)-binding domain"/>
    <property type="match status" value="1"/>
</dbReference>
<dbReference type="GO" id="GO:0016614">
    <property type="term" value="F:oxidoreductase activity, acting on CH-OH group of donors"/>
    <property type="evidence" value="ECO:0007669"/>
    <property type="project" value="InterPro"/>
</dbReference>
<protein>
    <recommendedName>
        <fullName evidence="2">Glucose-methanol-choline oxidoreductase C-terminal domain-containing protein</fullName>
    </recommendedName>
</protein>
<evidence type="ECO:0000313" key="4">
    <source>
        <dbReference type="EMBL" id="CAF2131053.1"/>
    </source>
</evidence>
<dbReference type="Proteomes" id="UP000681967">
    <property type="component" value="Unassembled WGS sequence"/>
</dbReference>
<evidence type="ECO:0000259" key="2">
    <source>
        <dbReference type="Pfam" id="PF05199"/>
    </source>
</evidence>
<accession>A0A814NXZ1</accession>
<comment type="caution">
    <text evidence="3">The sequence shown here is derived from an EMBL/GenBank/DDBJ whole genome shotgun (WGS) entry which is preliminary data.</text>
</comment>
<dbReference type="Proteomes" id="UP000663855">
    <property type="component" value="Unassembled WGS sequence"/>
</dbReference>
<dbReference type="Proteomes" id="UP000663824">
    <property type="component" value="Unassembled WGS sequence"/>
</dbReference>
<name>A0A814NXZ1_9BILA</name>
<dbReference type="SUPFAM" id="SSF54373">
    <property type="entry name" value="FAD-linked reductases, C-terminal domain"/>
    <property type="match status" value="1"/>
</dbReference>
<dbReference type="Gene3D" id="3.50.50.60">
    <property type="entry name" value="FAD/NAD(P)-binding domain"/>
    <property type="match status" value="1"/>
</dbReference>
<feature type="domain" description="Glucose-methanol-choline oxidoreductase C-terminal" evidence="2">
    <location>
        <begin position="60"/>
        <end position="163"/>
    </location>
</feature>
<dbReference type="EMBL" id="CAJNRE010014772">
    <property type="protein sequence ID" value="CAF2131053.1"/>
    <property type="molecule type" value="Genomic_DNA"/>
</dbReference>
<dbReference type="EMBL" id="CAJOBH010229676">
    <property type="protein sequence ID" value="CAF5066584.1"/>
    <property type="molecule type" value="Genomic_DNA"/>
</dbReference>
<dbReference type="AlphaFoldDB" id="A0A814NXZ1"/>
<dbReference type="InterPro" id="IPR012132">
    <property type="entry name" value="GMC_OxRdtase"/>
</dbReference>
<evidence type="ECO:0000313" key="5">
    <source>
        <dbReference type="EMBL" id="CAF5066584.1"/>
    </source>
</evidence>
<dbReference type="GO" id="GO:0050660">
    <property type="term" value="F:flavin adenine dinucleotide binding"/>
    <property type="evidence" value="ECO:0007669"/>
    <property type="project" value="InterPro"/>
</dbReference>
<dbReference type="InterPro" id="IPR036188">
    <property type="entry name" value="FAD/NAD-bd_sf"/>
</dbReference>
<comment type="similarity">
    <text evidence="1">Belongs to the GMC oxidoreductase family.</text>
</comment>